<name>A0A4C1ZX65_EUMVA</name>
<dbReference type="EMBL" id="BGZK01002153">
    <property type="protein sequence ID" value="GBP91245.1"/>
    <property type="molecule type" value="Genomic_DNA"/>
</dbReference>
<protein>
    <submittedName>
        <fullName evidence="1">Uncharacterized protein</fullName>
    </submittedName>
</protein>
<organism evidence="1 2">
    <name type="scientific">Eumeta variegata</name>
    <name type="common">Bagworm moth</name>
    <name type="synonym">Eumeta japonica</name>
    <dbReference type="NCBI Taxonomy" id="151549"/>
    <lineage>
        <taxon>Eukaryota</taxon>
        <taxon>Metazoa</taxon>
        <taxon>Ecdysozoa</taxon>
        <taxon>Arthropoda</taxon>
        <taxon>Hexapoda</taxon>
        <taxon>Insecta</taxon>
        <taxon>Pterygota</taxon>
        <taxon>Neoptera</taxon>
        <taxon>Endopterygota</taxon>
        <taxon>Lepidoptera</taxon>
        <taxon>Glossata</taxon>
        <taxon>Ditrysia</taxon>
        <taxon>Tineoidea</taxon>
        <taxon>Psychidae</taxon>
        <taxon>Oiketicinae</taxon>
        <taxon>Eumeta</taxon>
    </lineage>
</organism>
<dbReference type="AlphaFoldDB" id="A0A4C1ZX65"/>
<gene>
    <name evidence="1" type="ORF">EVAR_65109_1</name>
</gene>
<sequence length="112" mass="12399">MARSGNESERAAYTATRLQWSDLRVSCRRSDSCRCGTIATPPCAGAYNTKRLNHSRAVDGVGARGVPLCVINGPALPRHCVFVMQITRAVGTRKIEWEGRERRSFNCPAVEY</sequence>
<dbReference type="OrthoDB" id="7434505at2759"/>
<evidence type="ECO:0000313" key="2">
    <source>
        <dbReference type="Proteomes" id="UP000299102"/>
    </source>
</evidence>
<dbReference type="Proteomes" id="UP000299102">
    <property type="component" value="Unassembled WGS sequence"/>
</dbReference>
<reference evidence="1 2" key="1">
    <citation type="journal article" date="2019" name="Commun. Biol.">
        <title>The bagworm genome reveals a unique fibroin gene that provides high tensile strength.</title>
        <authorList>
            <person name="Kono N."/>
            <person name="Nakamura H."/>
            <person name="Ohtoshi R."/>
            <person name="Tomita M."/>
            <person name="Numata K."/>
            <person name="Arakawa K."/>
        </authorList>
    </citation>
    <scope>NUCLEOTIDE SEQUENCE [LARGE SCALE GENOMIC DNA]</scope>
</reference>
<proteinExistence type="predicted"/>
<accession>A0A4C1ZX65</accession>
<comment type="caution">
    <text evidence="1">The sequence shown here is derived from an EMBL/GenBank/DDBJ whole genome shotgun (WGS) entry which is preliminary data.</text>
</comment>
<keyword evidence="2" id="KW-1185">Reference proteome</keyword>
<evidence type="ECO:0000313" key="1">
    <source>
        <dbReference type="EMBL" id="GBP91245.1"/>
    </source>
</evidence>